<feature type="compositionally biased region" description="Low complexity" evidence="2">
    <location>
        <begin position="339"/>
        <end position="354"/>
    </location>
</feature>
<dbReference type="PANTHER" id="PTHR10331">
    <property type="entry name" value="T COMPLEX PROTEIN 10"/>
    <property type="match status" value="1"/>
</dbReference>
<accession>A0AAJ7XFH6</accession>
<feature type="domain" description="Centromere protein J C-terminal" evidence="3">
    <location>
        <begin position="1081"/>
        <end position="1110"/>
    </location>
</feature>
<dbReference type="GO" id="GO:0005813">
    <property type="term" value="C:centrosome"/>
    <property type="evidence" value="ECO:0007669"/>
    <property type="project" value="TreeGrafter"/>
</dbReference>
<dbReference type="AlphaFoldDB" id="A0AAJ7XFH6"/>
<organism evidence="5 6">
    <name type="scientific">Petromyzon marinus</name>
    <name type="common">Sea lamprey</name>
    <dbReference type="NCBI Taxonomy" id="7757"/>
    <lineage>
        <taxon>Eukaryota</taxon>
        <taxon>Metazoa</taxon>
        <taxon>Chordata</taxon>
        <taxon>Craniata</taxon>
        <taxon>Vertebrata</taxon>
        <taxon>Cyclostomata</taxon>
        <taxon>Hyperoartia</taxon>
        <taxon>Petromyzontiformes</taxon>
        <taxon>Petromyzontidae</taxon>
        <taxon>Petromyzon</taxon>
    </lineage>
</organism>
<dbReference type="RefSeq" id="XP_032832536.1">
    <property type="nucleotide sequence ID" value="XM_032976645.1"/>
</dbReference>
<comment type="similarity">
    <text evidence="1">Belongs to the TCP10 family.</text>
</comment>
<feature type="region of interest" description="Disordered" evidence="2">
    <location>
        <begin position="62"/>
        <end position="113"/>
    </location>
</feature>
<dbReference type="GO" id="GO:0005814">
    <property type="term" value="C:centriole"/>
    <property type="evidence" value="ECO:0007669"/>
    <property type="project" value="TreeGrafter"/>
</dbReference>
<feature type="compositionally biased region" description="Basic and acidic residues" evidence="2">
    <location>
        <begin position="430"/>
        <end position="442"/>
    </location>
</feature>
<feature type="region of interest" description="Disordered" evidence="2">
    <location>
        <begin position="202"/>
        <end position="530"/>
    </location>
</feature>
<feature type="compositionally biased region" description="Low complexity" evidence="2">
    <location>
        <begin position="962"/>
        <end position="972"/>
    </location>
</feature>
<feature type="compositionally biased region" description="Basic and acidic residues" evidence="2">
    <location>
        <begin position="521"/>
        <end position="530"/>
    </location>
</feature>
<evidence type="ECO:0000256" key="2">
    <source>
        <dbReference type="SAM" id="MobiDB-lite"/>
    </source>
</evidence>
<feature type="compositionally biased region" description="Low complexity" evidence="2">
    <location>
        <begin position="931"/>
        <end position="956"/>
    </location>
</feature>
<feature type="compositionally biased region" description="Basic residues" evidence="2">
    <location>
        <begin position="358"/>
        <end position="376"/>
    </location>
</feature>
<evidence type="ECO:0000313" key="6">
    <source>
        <dbReference type="RefSeq" id="XP_032832536.1"/>
    </source>
</evidence>
<protein>
    <submittedName>
        <fullName evidence="6">Collagen alpha-1(I) chain-like</fullName>
    </submittedName>
</protein>
<feature type="domain" description="CENPJ tubulin-binding region" evidence="4">
    <location>
        <begin position="3"/>
        <end position="59"/>
    </location>
</feature>
<feature type="compositionally biased region" description="Low complexity" evidence="2">
    <location>
        <begin position="462"/>
        <end position="475"/>
    </location>
</feature>
<evidence type="ECO:0000259" key="4">
    <source>
        <dbReference type="Pfam" id="PF25779"/>
    </source>
</evidence>
<dbReference type="InterPro" id="IPR058029">
    <property type="entry name" value="Tubulin-bd_CENPJ"/>
</dbReference>
<feature type="compositionally biased region" description="Low complexity" evidence="2">
    <location>
        <begin position="91"/>
        <end position="106"/>
    </location>
</feature>
<reference evidence="6" key="1">
    <citation type="submission" date="2025-08" db="UniProtKB">
        <authorList>
            <consortium name="RefSeq"/>
        </authorList>
    </citation>
    <scope>IDENTIFICATION</scope>
    <source>
        <tissue evidence="6">Sperm</tissue>
    </source>
</reference>
<dbReference type="InterPro" id="IPR009852">
    <property type="entry name" value="CENPJ_C_dom"/>
</dbReference>
<keyword evidence="5" id="KW-1185">Reference proteome</keyword>
<dbReference type="Proteomes" id="UP001318040">
    <property type="component" value="Chromosome 60"/>
</dbReference>
<feature type="compositionally biased region" description="Low complexity" evidence="2">
    <location>
        <begin position="1193"/>
        <end position="1205"/>
    </location>
</feature>
<feature type="compositionally biased region" description="Basic and acidic residues" evidence="2">
    <location>
        <begin position="202"/>
        <end position="229"/>
    </location>
</feature>
<feature type="compositionally biased region" description="Low complexity" evidence="2">
    <location>
        <begin position="275"/>
        <end position="298"/>
    </location>
</feature>
<feature type="region of interest" description="Disordered" evidence="2">
    <location>
        <begin position="667"/>
        <end position="973"/>
    </location>
</feature>
<evidence type="ECO:0000313" key="5">
    <source>
        <dbReference type="Proteomes" id="UP001318040"/>
    </source>
</evidence>
<feature type="compositionally biased region" description="Low complexity" evidence="2">
    <location>
        <begin position="145"/>
        <end position="170"/>
    </location>
</feature>
<dbReference type="InterPro" id="IPR047002">
    <property type="entry name" value="Tcp10_C_sf"/>
</dbReference>
<feature type="region of interest" description="Disordered" evidence="2">
    <location>
        <begin position="1185"/>
        <end position="1237"/>
    </location>
</feature>
<feature type="compositionally biased region" description="Gly residues" evidence="2">
    <location>
        <begin position="506"/>
        <end position="518"/>
    </location>
</feature>
<feature type="region of interest" description="Disordered" evidence="2">
    <location>
        <begin position="145"/>
        <end position="171"/>
    </location>
</feature>
<dbReference type="GO" id="GO:0061511">
    <property type="term" value="P:centriole elongation"/>
    <property type="evidence" value="ECO:0007669"/>
    <property type="project" value="TreeGrafter"/>
</dbReference>
<dbReference type="InterPro" id="IPR026581">
    <property type="entry name" value="TCP10L/CENPJ"/>
</dbReference>
<feature type="domain" description="Centromere protein J C-terminal" evidence="3">
    <location>
        <begin position="1008"/>
        <end position="1041"/>
    </location>
</feature>
<evidence type="ECO:0000256" key="1">
    <source>
        <dbReference type="ARBA" id="ARBA00005627"/>
    </source>
</evidence>
<gene>
    <name evidence="6" type="primary">LOC116955513</name>
</gene>
<dbReference type="PANTHER" id="PTHR10331:SF6">
    <property type="entry name" value="SPINDLE ASSEMBLY ABNORMAL 4"/>
    <property type="match status" value="1"/>
</dbReference>
<proteinExistence type="inferred from homology"/>
<feature type="compositionally biased region" description="Gly residues" evidence="2">
    <location>
        <begin position="1227"/>
        <end position="1237"/>
    </location>
</feature>
<dbReference type="Pfam" id="PF07202">
    <property type="entry name" value="Tcp10_C"/>
    <property type="match status" value="3"/>
</dbReference>
<dbReference type="Pfam" id="PF25779">
    <property type="entry name" value="Tubulin-bind_CPAP"/>
    <property type="match status" value="1"/>
</dbReference>
<feature type="compositionally biased region" description="Low complexity" evidence="2">
    <location>
        <begin position="246"/>
        <end position="261"/>
    </location>
</feature>
<feature type="domain" description="Centromere protein J C-terminal" evidence="3">
    <location>
        <begin position="1118"/>
        <end position="1151"/>
    </location>
</feature>
<feature type="compositionally biased region" description="Gly residues" evidence="2">
    <location>
        <begin position="380"/>
        <end position="391"/>
    </location>
</feature>
<dbReference type="KEGG" id="pmrn:116955513"/>
<dbReference type="GO" id="GO:0060271">
    <property type="term" value="P:cilium assembly"/>
    <property type="evidence" value="ECO:0007669"/>
    <property type="project" value="TreeGrafter"/>
</dbReference>
<dbReference type="GO" id="GO:0015631">
    <property type="term" value="F:tubulin binding"/>
    <property type="evidence" value="ECO:0007669"/>
    <property type="project" value="TreeGrafter"/>
</dbReference>
<sequence length="1237" mass="129045">MSPIRPGVVGRRTTFEEFVEEQLKLQEARGAAHKAHSVDAPVHTTKSFLKKGEGTQRFARARHGTTTAADAFSFPGPGPSRRCPRAPRLSPAGAGTAPAARTQGRRALPEVQGVSRVGQKLRLLSQRSGGAGAIPRLPSGAGVDAGGAAPAAASAGPAPADASADRAGASRSTALERFPALSTGSGAGGDGSVPRLVSRFESMREDGAPPVSDDRGPDDTSKRPARRDVNGNLDQGGSSGSGNGAGDPAAGASSDVAAAESRLNDRIVHVPVVPGDGSARRNAAAAAAATSGDDAVAAPQEVRAVPGWARFRARPPTLARAWGAGRSRDEEDDGDQDYASDAPSEADAGAAAPPAERRRAKRPTAKPGRARQRRPTAGKQDGGGDGGGGGEAESSRPSPAPARDGTEPAGGTGGPRRAGDAGRGPPAEGGDPRGPPHGDPRIGRPAATNPAVANRTSGGDDASAGNSKSHSSGESVKSRVGQEGAYRLLDRRGLKLPASALDGAGSSHGGPGAPGGPAGQEEQRSAEWEEIQRLKRQLWELQQAVKQKERHWEGPKAELHRGAQALSPHQEAARHVDKTTARPAMELHRGARPFSPHQETARHVDKTIAGPGMELHRGARPFSPRQETARHVDATTSEPGVELHRGVQPFSPRLETARHVDKMRAGPGTELRQGTLPTAATHSRLLYKEEPSDRAAALAPRWPTARSKTPTLPRPPVPTDGPDVDAAPRGGRAADWRSPVPASVDRWGEQLPPTRGNAFAGGPRSLAESAHAAEPPPGAESRPKTPVRATRSQDLFYRDADPGFEPGPFSGRGHRSKTPNPSAGGGRRATDAVPRSKTPNPETPSTRLHGEAAAPSRRNGLGGGPSRASGAQRPGGAPAPNRASPAPERHRPAAGPPGDPELAWRRSGAVPSPTAVTFAPDRARRSKTPNPGGEARAAAGAGARGSSPGPRVAAPRTPVPAAPTGTTVAAGAQRARTPLELMASPPHRLESAHLGAVGFHDDREADDDVQQEILYPDGKVEMVLRSGRRMVQFRNGTRKEVSADGHTVTVAFPNGDVKKTTDDQRVVYYYAESRVTHTTYPDGTQHVRFPSGQTETQHVDGRKEIVFPDGMERLIHRDGREESRYSDGTRVRTARNGEKVIEFANGQREVHTAQFKRREYPDGMVTTLWAGGRQETRYPTGLVRVRDRGGGASAASPAPSAHAAPPASPARGVQPRGRPTSPRAYPGPGGGGGARRV</sequence>
<name>A0AAJ7XFH6_PETMA</name>
<feature type="compositionally biased region" description="Polar residues" evidence="2">
    <location>
        <begin position="837"/>
        <end position="846"/>
    </location>
</feature>
<dbReference type="Gene3D" id="2.60.450.20">
    <property type="match status" value="1"/>
</dbReference>
<evidence type="ECO:0000259" key="3">
    <source>
        <dbReference type="Pfam" id="PF07202"/>
    </source>
</evidence>